<protein>
    <submittedName>
        <fullName evidence="2">Uncharacterized protein</fullName>
    </submittedName>
</protein>
<reference evidence="2" key="1">
    <citation type="submission" date="2020-06" db="EMBL/GenBank/DDBJ databases">
        <title>WGS assembly of Ceratodon purpureus strain R40.</title>
        <authorList>
            <person name="Carey S.B."/>
            <person name="Jenkins J."/>
            <person name="Shu S."/>
            <person name="Lovell J.T."/>
            <person name="Sreedasyam A."/>
            <person name="Maumus F."/>
            <person name="Tiley G.P."/>
            <person name="Fernandez-Pozo N."/>
            <person name="Barry K."/>
            <person name="Chen C."/>
            <person name="Wang M."/>
            <person name="Lipzen A."/>
            <person name="Daum C."/>
            <person name="Saski C.A."/>
            <person name="Payton A.C."/>
            <person name="Mcbreen J.C."/>
            <person name="Conrad R.E."/>
            <person name="Kollar L.M."/>
            <person name="Olsson S."/>
            <person name="Huttunen S."/>
            <person name="Landis J.B."/>
            <person name="Wickett N.J."/>
            <person name="Johnson M.G."/>
            <person name="Rensing S.A."/>
            <person name="Grimwood J."/>
            <person name="Schmutz J."/>
            <person name="Mcdaniel S.F."/>
        </authorList>
    </citation>
    <scope>NUCLEOTIDE SEQUENCE</scope>
    <source>
        <strain evidence="2">R40</strain>
    </source>
</reference>
<evidence type="ECO:0000256" key="1">
    <source>
        <dbReference type="SAM" id="SignalP"/>
    </source>
</evidence>
<dbReference type="Proteomes" id="UP000822688">
    <property type="component" value="Chromosome 8"/>
</dbReference>
<sequence>MRPQEHLFLVQKLLFLVFLRKIFRVDYDQSEEWMQSAWHVCNVRELEYNPRSLTSNS</sequence>
<keyword evidence="1" id="KW-0732">Signal</keyword>
<proteinExistence type="predicted"/>
<evidence type="ECO:0000313" key="2">
    <source>
        <dbReference type="EMBL" id="KAG0563968.1"/>
    </source>
</evidence>
<name>A0A8T0H1M0_CERPU</name>
<gene>
    <name evidence="2" type="ORF">KC19_8G072200</name>
</gene>
<keyword evidence="3" id="KW-1185">Reference proteome</keyword>
<dbReference type="AlphaFoldDB" id="A0A8T0H1M0"/>
<comment type="caution">
    <text evidence="2">The sequence shown here is derived from an EMBL/GenBank/DDBJ whole genome shotgun (WGS) entry which is preliminary data.</text>
</comment>
<feature type="signal peptide" evidence="1">
    <location>
        <begin position="1"/>
        <end position="24"/>
    </location>
</feature>
<dbReference type="EMBL" id="CM026429">
    <property type="protein sequence ID" value="KAG0563968.1"/>
    <property type="molecule type" value="Genomic_DNA"/>
</dbReference>
<organism evidence="2 3">
    <name type="scientific">Ceratodon purpureus</name>
    <name type="common">Fire moss</name>
    <name type="synonym">Dicranum purpureum</name>
    <dbReference type="NCBI Taxonomy" id="3225"/>
    <lineage>
        <taxon>Eukaryota</taxon>
        <taxon>Viridiplantae</taxon>
        <taxon>Streptophyta</taxon>
        <taxon>Embryophyta</taxon>
        <taxon>Bryophyta</taxon>
        <taxon>Bryophytina</taxon>
        <taxon>Bryopsida</taxon>
        <taxon>Dicranidae</taxon>
        <taxon>Pseudoditrichales</taxon>
        <taxon>Ditrichaceae</taxon>
        <taxon>Ceratodon</taxon>
    </lineage>
</organism>
<evidence type="ECO:0000313" key="3">
    <source>
        <dbReference type="Proteomes" id="UP000822688"/>
    </source>
</evidence>
<accession>A0A8T0H1M0</accession>
<feature type="chain" id="PRO_5035904431" evidence="1">
    <location>
        <begin position="25"/>
        <end position="57"/>
    </location>
</feature>